<protein>
    <recommendedName>
        <fullName evidence="8">DDE Tnp4 domain-containing protein</fullName>
    </recommendedName>
</protein>
<dbReference type="GO" id="GO:0016787">
    <property type="term" value="F:hydrolase activity"/>
    <property type="evidence" value="ECO:0007669"/>
    <property type="project" value="UniProtKB-KW"/>
</dbReference>
<dbReference type="Pfam" id="PF13359">
    <property type="entry name" value="DDE_Tnp_4"/>
    <property type="match status" value="1"/>
</dbReference>
<evidence type="ECO:0000256" key="6">
    <source>
        <dbReference type="ARBA" id="ARBA00022801"/>
    </source>
</evidence>
<evidence type="ECO:0000259" key="8">
    <source>
        <dbReference type="Pfam" id="PF13359"/>
    </source>
</evidence>
<accession>A0A1B0DMT5</accession>
<dbReference type="GO" id="GO:0004518">
    <property type="term" value="F:nuclease activity"/>
    <property type="evidence" value="ECO:0007669"/>
    <property type="project" value="UniProtKB-KW"/>
</dbReference>
<organism evidence="9 10">
    <name type="scientific">Phlebotomus papatasi</name>
    <name type="common">Sandfly</name>
    <dbReference type="NCBI Taxonomy" id="29031"/>
    <lineage>
        <taxon>Eukaryota</taxon>
        <taxon>Metazoa</taxon>
        <taxon>Ecdysozoa</taxon>
        <taxon>Arthropoda</taxon>
        <taxon>Hexapoda</taxon>
        <taxon>Insecta</taxon>
        <taxon>Pterygota</taxon>
        <taxon>Neoptera</taxon>
        <taxon>Endopterygota</taxon>
        <taxon>Diptera</taxon>
        <taxon>Nematocera</taxon>
        <taxon>Psychodoidea</taxon>
        <taxon>Psychodidae</taxon>
        <taxon>Phlebotomus</taxon>
        <taxon>Phlebotomus</taxon>
    </lineage>
</organism>
<dbReference type="InterPro" id="IPR045249">
    <property type="entry name" value="HARBI1-like"/>
</dbReference>
<dbReference type="PANTHER" id="PTHR22930">
    <property type="match status" value="1"/>
</dbReference>
<name>A0A1B0DMT5_PHLPP</name>
<dbReference type="Proteomes" id="UP000092462">
    <property type="component" value="Unassembled WGS sequence"/>
</dbReference>
<comment type="similarity">
    <text evidence="3">Belongs to the HARBI1 family.</text>
</comment>
<dbReference type="VEuPathDB" id="VectorBase:PPAPM1_003283"/>
<evidence type="ECO:0000256" key="1">
    <source>
        <dbReference type="ARBA" id="ARBA00001968"/>
    </source>
</evidence>
<comment type="cofactor">
    <cofactor evidence="1">
        <name>a divalent metal cation</name>
        <dbReference type="ChEBI" id="CHEBI:60240"/>
    </cofactor>
</comment>
<dbReference type="EnsemblMetazoa" id="PPAI009677-RA">
    <property type="protein sequence ID" value="PPAI009677-PA"/>
    <property type="gene ID" value="PPAI009677"/>
</dbReference>
<proteinExistence type="inferred from homology"/>
<evidence type="ECO:0000256" key="7">
    <source>
        <dbReference type="ARBA" id="ARBA00023242"/>
    </source>
</evidence>
<evidence type="ECO:0000256" key="5">
    <source>
        <dbReference type="ARBA" id="ARBA00022723"/>
    </source>
</evidence>
<evidence type="ECO:0000256" key="2">
    <source>
        <dbReference type="ARBA" id="ARBA00004123"/>
    </source>
</evidence>
<sequence>MTKEQFEDLLSMVDPHIKKVSQRKAVSTREMLFITLRHLATGSTQTEMSYNFRVGQPTLSKRIGEMTQVLWEVLSPVYLKPPTTEEWKNIARQFYEKWQVPNCVGAIDGKHCVMMAPENSGSEFFTHKRNFSIVLLAVVDANYNFLLVEIGAPGSYSDGGIFQNSDFGRDILNQTINIPADQPLPGQTRNFPHYFVADAAFPLRRNVMKPYPGHVLPQDKTYYNQSGI</sequence>
<keyword evidence="6" id="KW-0378">Hydrolase</keyword>
<dbReference type="InterPro" id="IPR027806">
    <property type="entry name" value="HARBI1_dom"/>
</dbReference>
<evidence type="ECO:0000256" key="3">
    <source>
        <dbReference type="ARBA" id="ARBA00006958"/>
    </source>
</evidence>
<evidence type="ECO:0000256" key="4">
    <source>
        <dbReference type="ARBA" id="ARBA00022722"/>
    </source>
</evidence>
<evidence type="ECO:0000313" key="10">
    <source>
        <dbReference type="Proteomes" id="UP000092462"/>
    </source>
</evidence>
<comment type="subcellular location">
    <subcellularLocation>
        <location evidence="2">Nucleus</location>
    </subcellularLocation>
</comment>
<keyword evidence="10" id="KW-1185">Reference proteome</keyword>
<dbReference type="PANTHER" id="PTHR22930:SF269">
    <property type="entry name" value="NUCLEASE HARBI1-LIKE PROTEIN"/>
    <property type="match status" value="1"/>
</dbReference>
<evidence type="ECO:0000313" key="9">
    <source>
        <dbReference type="EnsemblMetazoa" id="PPAI009677-PA"/>
    </source>
</evidence>
<dbReference type="GO" id="GO:0046872">
    <property type="term" value="F:metal ion binding"/>
    <property type="evidence" value="ECO:0007669"/>
    <property type="project" value="UniProtKB-KW"/>
</dbReference>
<dbReference type="GO" id="GO:0005634">
    <property type="term" value="C:nucleus"/>
    <property type="evidence" value="ECO:0007669"/>
    <property type="project" value="UniProtKB-SubCell"/>
</dbReference>
<dbReference type="EMBL" id="AJVK01007129">
    <property type="status" value="NOT_ANNOTATED_CDS"/>
    <property type="molecule type" value="Genomic_DNA"/>
</dbReference>
<keyword evidence="4" id="KW-0540">Nuclease</keyword>
<dbReference type="VEuPathDB" id="VectorBase:PPAI009677"/>
<feature type="domain" description="DDE Tnp4" evidence="8">
    <location>
        <begin position="107"/>
        <end position="224"/>
    </location>
</feature>
<keyword evidence="7" id="KW-0539">Nucleus</keyword>
<dbReference type="AlphaFoldDB" id="A0A1B0DMT5"/>
<reference evidence="9" key="1">
    <citation type="submission" date="2022-08" db="UniProtKB">
        <authorList>
            <consortium name="EnsemblMetazoa"/>
        </authorList>
    </citation>
    <scope>IDENTIFICATION</scope>
    <source>
        <strain evidence="9">Israel</strain>
    </source>
</reference>
<keyword evidence="5" id="KW-0479">Metal-binding</keyword>